<dbReference type="InterPro" id="IPR013096">
    <property type="entry name" value="Cupin_2"/>
</dbReference>
<sequence length="131" mass="14553">MIAKENAEHYVWGEACDGWYLVNRHDMLVIHEKMPPGTAETRHFHSVSRQFFFVLKGVLTMELEGEVNHLSAHQGLEIPPGSAHQARNDGESSVEFIVISHPTTRGDRSDLSHPQSALPAHEAGSADNFAE</sequence>
<evidence type="ECO:0000256" key="2">
    <source>
        <dbReference type="SAM" id="MobiDB-lite"/>
    </source>
</evidence>
<evidence type="ECO:0000256" key="1">
    <source>
        <dbReference type="ARBA" id="ARBA00022723"/>
    </source>
</evidence>
<comment type="caution">
    <text evidence="4">The sequence shown here is derived from an EMBL/GenBank/DDBJ whole genome shotgun (WGS) entry which is preliminary data.</text>
</comment>
<dbReference type="Proteomes" id="UP000232062">
    <property type="component" value="Unassembled WGS sequence"/>
</dbReference>
<dbReference type="Pfam" id="PF07883">
    <property type="entry name" value="Cupin_2"/>
    <property type="match status" value="1"/>
</dbReference>
<evidence type="ECO:0000313" key="4">
    <source>
        <dbReference type="EMBL" id="PJZ03975.1"/>
    </source>
</evidence>
<accession>A0A2M9W8V9</accession>
<dbReference type="SUPFAM" id="SSF51182">
    <property type="entry name" value="RmlC-like cupins"/>
    <property type="match status" value="1"/>
</dbReference>
<name>A0A2M9W8V9_9GAMM</name>
<gene>
    <name evidence="4" type="ORF">PRCB_18955</name>
</gene>
<dbReference type="PANTHER" id="PTHR35848">
    <property type="entry name" value="OXALATE-BINDING PROTEIN"/>
    <property type="match status" value="1"/>
</dbReference>
<reference evidence="4 5" key="1">
    <citation type="submission" date="2017-11" db="EMBL/GenBank/DDBJ databases">
        <title>The genome sequence of Pantoea rodasii DSM 26611.</title>
        <authorList>
            <person name="Gao J."/>
            <person name="Mao X."/>
            <person name="Sun J."/>
        </authorList>
    </citation>
    <scope>NUCLEOTIDE SEQUENCE [LARGE SCALE GENOMIC DNA]</scope>
    <source>
        <strain evidence="4 5">DSM 26611</strain>
    </source>
</reference>
<organism evidence="4 5">
    <name type="scientific">Pantoea rodasii</name>
    <dbReference type="NCBI Taxonomy" id="1076549"/>
    <lineage>
        <taxon>Bacteria</taxon>
        <taxon>Pseudomonadati</taxon>
        <taxon>Pseudomonadota</taxon>
        <taxon>Gammaproteobacteria</taxon>
        <taxon>Enterobacterales</taxon>
        <taxon>Erwiniaceae</taxon>
        <taxon>Pantoea</taxon>
    </lineage>
</organism>
<dbReference type="OrthoDB" id="9806121at2"/>
<dbReference type="EMBL" id="PIQI01000026">
    <property type="protein sequence ID" value="PJZ03975.1"/>
    <property type="molecule type" value="Genomic_DNA"/>
</dbReference>
<keyword evidence="1" id="KW-0479">Metal-binding</keyword>
<dbReference type="AlphaFoldDB" id="A0A2M9W8V9"/>
<dbReference type="PANTHER" id="PTHR35848:SF9">
    <property type="entry name" value="SLL1358 PROTEIN"/>
    <property type="match status" value="1"/>
</dbReference>
<dbReference type="InterPro" id="IPR051610">
    <property type="entry name" value="GPI/OXD"/>
</dbReference>
<dbReference type="Gene3D" id="2.60.120.10">
    <property type="entry name" value="Jelly Rolls"/>
    <property type="match status" value="1"/>
</dbReference>
<dbReference type="InterPro" id="IPR011051">
    <property type="entry name" value="RmlC_Cupin_sf"/>
</dbReference>
<protein>
    <submittedName>
        <fullName evidence="4">Cupin domain-containing protein</fullName>
    </submittedName>
</protein>
<evidence type="ECO:0000313" key="5">
    <source>
        <dbReference type="Proteomes" id="UP000232062"/>
    </source>
</evidence>
<keyword evidence="5" id="KW-1185">Reference proteome</keyword>
<feature type="domain" description="Cupin type-2" evidence="3">
    <location>
        <begin position="32"/>
        <end position="99"/>
    </location>
</feature>
<dbReference type="GO" id="GO:0046872">
    <property type="term" value="F:metal ion binding"/>
    <property type="evidence" value="ECO:0007669"/>
    <property type="project" value="UniProtKB-KW"/>
</dbReference>
<feature type="region of interest" description="Disordered" evidence="2">
    <location>
        <begin position="103"/>
        <end position="131"/>
    </location>
</feature>
<dbReference type="InterPro" id="IPR014710">
    <property type="entry name" value="RmlC-like_jellyroll"/>
</dbReference>
<proteinExistence type="predicted"/>
<dbReference type="RefSeq" id="WP_100703159.1">
    <property type="nucleotide sequence ID" value="NZ_MLFP01000009.1"/>
</dbReference>
<evidence type="ECO:0000259" key="3">
    <source>
        <dbReference type="Pfam" id="PF07883"/>
    </source>
</evidence>